<dbReference type="PANTHER" id="PTHR44688">
    <property type="entry name" value="DNA-BINDING TRANSCRIPTIONAL ACTIVATOR DEVR_DOSR"/>
    <property type="match status" value="1"/>
</dbReference>
<dbReference type="InterPro" id="IPR016032">
    <property type="entry name" value="Sig_transdc_resp-reg_C-effctor"/>
</dbReference>
<dbReference type="EMBL" id="JAGTTM010000002">
    <property type="protein sequence ID" value="MCC2029202.1"/>
    <property type="molecule type" value="Genomic_DNA"/>
</dbReference>
<evidence type="ECO:0000313" key="5">
    <source>
        <dbReference type="EMBL" id="MCC2029202.1"/>
    </source>
</evidence>
<dbReference type="PROSITE" id="PS50043">
    <property type="entry name" value="HTH_LUXR_2"/>
    <property type="match status" value="1"/>
</dbReference>
<keyword evidence="3" id="KW-0804">Transcription</keyword>
<dbReference type="PROSITE" id="PS00622">
    <property type="entry name" value="HTH_LUXR_1"/>
    <property type="match status" value="1"/>
</dbReference>
<keyword evidence="1" id="KW-0805">Transcription regulation</keyword>
<dbReference type="CDD" id="cd06170">
    <property type="entry name" value="LuxR_C_like"/>
    <property type="match status" value="1"/>
</dbReference>
<dbReference type="GO" id="GO:0006355">
    <property type="term" value="P:regulation of DNA-templated transcription"/>
    <property type="evidence" value="ECO:0007669"/>
    <property type="project" value="InterPro"/>
</dbReference>
<evidence type="ECO:0000256" key="1">
    <source>
        <dbReference type="ARBA" id="ARBA00023015"/>
    </source>
</evidence>
<dbReference type="InterPro" id="IPR036388">
    <property type="entry name" value="WH-like_DNA-bd_sf"/>
</dbReference>
<protein>
    <submittedName>
        <fullName evidence="5">Helix-turn-helix transcriptional regulator</fullName>
    </submittedName>
</protein>
<keyword evidence="2" id="KW-0238">DNA-binding</keyword>
<dbReference type="InterPro" id="IPR000792">
    <property type="entry name" value="Tscrpt_reg_LuxR_C"/>
</dbReference>
<dbReference type="Gene3D" id="1.10.10.10">
    <property type="entry name" value="Winged helix-like DNA-binding domain superfamily/Winged helix DNA-binding domain"/>
    <property type="match status" value="1"/>
</dbReference>
<proteinExistence type="predicted"/>
<dbReference type="AlphaFoldDB" id="A0A9X1S0G1"/>
<keyword evidence="6" id="KW-1185">Reference proteome</keyword>
<dbReference type="PRINTS" id="PR00038">
    <property type="entry name" value="HTHLUXR"/>
</dbReference>
<dbReference type="Proteomes" id="UP001139289">
    <property type="component" value="Unassembled WGS sequence"/>
</dbReference>
<gene>
    <name evidence="5" type="ORF">KEC56_06695</name>
</gene>
<feature type="domain" description="HTH luxR-type" evidence="4">
    <location>
        <begin position="679"/>
        <end position="744"/>
    </location>
</feature>
<organism evidence="5 6">
    <name type="scientific">Microbacterium tenebrionis</name>
    <dbReference type="NCBI Taxonomy" id="2830665"/>
    <lineage>
        <taxon>Bacteria</taxon>
        <taxon>Bacillati</taxon>
        <taxon>Actinomycetota</taxon>
        <taxon>Actinomycetes</taxon>
        <taxon>Micrococcales</taxon>
        <taxon>Microbacteriaceae</taxon>
        <taxon>Microbacterium</taxon>
    </lineage>
</organism>
<evidence type="ECO:0000256" key="2">
    <source>
        <dbReference type="ARBA" id="ARBA00023125"/>
    </source>
</evidence>
<name>A0A9X1S0G1_9MICO</name>
<evidence type="ECO:0000313" key="6">
    <source>
        <dbReference type="Proteomes" id="UP001139289"/>
    </source>
</evidence>
<dbReference type="RefSeq" id="WP_227530322.1">
    <property type="nucleotide sequence ID" value="NZ_JAGTTM010000002.1"/>
</dbReference>
<dbReference type="GO" id="GO:0003677">
    <property type="term" value="F:DNA binding"/>
    <property type="evidence" value="ECO:0007669"/>
    <property type="project" value="UniProtKB-KW"/>
</dbReference>
<comment type="caution">
    <text evidence="5">The sequence shown here is derived from an EMBL/GenBank/DDBJ whole genome shotgun (WGS) entry which is preliminary data.</text>
</comment>
<evidence type="ECO:0000256" key="3">
    <source>
        <dbReference type="ARBA" id="ARBA00023163"/>
    </source>
</evidence>
<sequence length="747" mass="79447">MRDQDVGGIDPVTTTWQEGLRQQQPQVADEHATVSDIAAELNSSGLPTAPHIVARLFHELDGDRAAVHEVAAALTAAQRSGQRMLPTLLPLVPSVEALSVGIDPGDEDRLTLLTAALSIDDDLEPLLIAASRSAEDLLRPGIAEHLRASNGRFALTRRRTAIWLQHAATPQETASAHRKLERAHRVRGDEAIAAWHAARGAVERRPEIASPLTNAAGELRDRGETDRAFAFAIEASEHAAPLWREHAHLIAGTTAASAGCFDDANDLLADLASSSNHAVRAGSLTALLIAQTCGRGTIPTLDTEARPPRAGDPRLWRAWARTTGLAAVLCAERGATSAMRSWLAEAREADTTAGAGGEVRDPAVALCWMLTGEADADPIEASGTFSGALLDALRSAMDGDVVEGLRGLARSALSVPEDDPLIPGFERSPLTGAYLAVTEALLRFWSGDIEDARACLAAAALHLPVGIPFAGLGAVLARRIDIAIDGASGPVARAISATLPDGIRIDTLVDSGLSAYLLGESEQAATDIALWRDRGAPEPPLALAGLEEVGPFVDRERVEPPDASAARSLLQRIRGLTESSWRHEHGEIAEAGRTLTSSFERGRVEALLGSTSLVHGDLPGGRRHLRAARRLFEDAGAHAWKDAMDARIAGVRTTQDAMSDPMTDPIAVIRDDDALAAGRAAWETLLTQRELEVAMRVAAGSENREIATALDVSVRTVEVHVRHLFDKLGARNRVELAVMAHRAGRVF</sequence>
<dbReference type="Pfam" id="PF00196">
    <property type="entry name" value="GerE"/>
    <property type="match status" value="1"/>
</dbReference>
<dbReference type="SMART" id="SM00421">
    <property type="entry name" value="HTH_LUXR"/>
    <property type="match status" value="1"/>
</dbReference>
<dbReference type="SUPFAM" id="SSF46894">
    <property type="entry name" value="C-terminal effector domain of the bipartite response regulators"/>
    <property type="match status" value="1"/>
</dbReference>
<accession>A0A9X1S0G1</accession>
<dbReference type="PANTHER" id="PTHR44688:SF16">
    <property type="entry name" value="DNA-BINDING TRANSCRIPTIONAL ACTIVATOR DEVR_DOSR"/>
    <property type="match status" value="1"/>
</dbReference>
<reference evidence="5" key="1">
    <citation type="submission" date="2021-04" db="EMBL/GenBank/DDBJ databases">
        <title>Microbacterium tenobrionis sp. nov. and Microbacterium allomyrinae sp. nov., isolated from larvae of Tenobrio molitor and Allomyrina dichotoma, respectively.</title>
        <authorList>
            <person name="Lee S.D."/>
        </authorList>
    </citation>
    <scope>NUCLEOTIDE SEQUENCE</scope>
    <source>
        <strain evidence="5">YMB-B2</strain>
    </source>
</reference>
<evidence type="ECO:0000259" key="4">
    <source>
        <dbReference type="PROSITE" id="PS50043"/>
    </source>
</evidence>